<keyword evidence="1" id="KW-1015">Disulfide bond</keyword>
<keyword evidence="5" id="KW-1185">Reference proteome</keyword>
<dbReference type="PROSITE" id="PS50026">
    <property type="entry name" value="EGF_3"/>
    <property type="match status" value="1"/>
</dbReference>
<feature type="compositionally biased region" description="Polar residues" evidence="2">
    <location>
        <begin position="1"/>
        <end position="37"/>
    </location>
</feature>
<evidence type="ECO:0000313" key="6">
    <source>
        <dbReference type="RefSeq" id="XP_022102366.1"/>
    </source>
</evidence>
<dbReference type="AlphaFoldDB" id="A0A8B7ZGJ9"/>
<dbReference type="OMA" id="PICSCAR"/>
<proteinExistence type="predicted"/>
<feature type="transmembrane region" description="Helical" evidence="3">
    <location>
        <begin position="436"/>
        <end position="461"/>
    </location>
</feature>
<dbReference type="RefSeq" id="XP_022102366.1">
    <property type="nucleotide sequence ID" value="XM_022246674.1"/>
</dbReference>
<dbReference type="OrthoDB" id="10462134at2759"/>
<dbReference type="PROSITE" id="PS01186">
    <property type="entry name" value="EGF_2"/>
    <property type="match status" value="1"/>
</dbReference>
<dbReference type="GO" id="GO:0005112">
    <property type="term" value="F:Notch binding"/>
    <property type="evidence" value="ECO:0007669"/>
    <property type="project" value="TreeGrafter"/>
</dbReference>
<feature type="compositionally biased region" description="Polar residues" evidence="2">
    <location>
        <begin position="132"/>
        <end position="168"/>
    </location>
</feature>
<dbReference type="Gene3D" id="2.10.25.10">
    <property type="entry name" value="Laminin"/>
    <property type="match status" value="1"/>
</dbReference>
<keyword evidence="1" id="KW-0245">EGF-like domain</keyword>
<evidence type="ECO:0000313" key="5">
    <source>
        <dbReference type="Proteomes" id="UP000694845"/>
    </source>
</evidence>
<dbReference type="PROSITE" id="PS00022">
    <property type="entry name" value="EGF_1"/>
    <property type="match status" value="2"/>
</dbReference>
<sequence>MTSPTMTTIEGQNFTSTTETKTSPLNDDATTIPPSNGTTMTSPTMTRTVMTTTEAQNFTSTTETKTSPLNDDATTIPPSNGTTMTSPTMTTTEGQNFTLTTETKTPPLNDDATTVLPSNGTTMTSPTITTTKGQNVTLTTETKTPPLNDDATTVQSIPEGTTYPKTSEALNFDGTTIAGISTQVLTTRSCGLNCENNGELLKESCECLCQSGFAGVNCEVSTEKNPCTENPDLCPERGQYCESDTKITDGKEYVCKCNSLEGYVQKDGKCIEEEPFTTKLDVTRIDGIDATYKPAHRDINSAESRKVLDAVIPVIRMSLKNDPATETVIDVVGIRLENGSIGVTTMVIFPKEENVKEGDLTKVLKKEKLGNASVEIELKQEKFNVSKPQSAGCSSKYCSNDGTCRLGGVFPDLRPSCSCARDFYGPTCDSVVLTPFIIAMITFGTVAFLILAGVLVFCLFVRARGGRHKAGEKVSRADRLYASAWKTGPDILSHYLTEELDDKEADSETELSSVSDERMDQLVKDLKGSSFQMKRAKSVYQWESVKFNKPPSQPRYADNPSMLELKNSRDRRWYTSSNI</sequence>
<feature type="compositionally biased region" description="Low complexity" evidence="2">
    <location>
        <begin position="82"/>
        <end position="92"/>
    </location>
</feature>
<dbReference type="InterPro" id="IPR050906">
    <property type="entry name" value="Notch_signaling"/>
</dbReference>
<feature type="disulfide bond" evidence="1">
    <location>
        <begin position="419"/>
        <end position="428"/>
    </location>
</feature>
<dbReference type="KEGG" id="aplc:110985566"/>
<accession>A0A8B7ZGJ9</accession>
<feature type="region of interest" description="Disordered" evidence="2">
    <location>
        <begin position="57"/>
        <end position="168"/>
    </location>
</feature>
<feature type="compositionally biased region" description="Polar residues" evidence="2">
    <location>
        <begin position="57"/>
        <end position="81"/>
    </location>
</feature>
<organism evidence="5 6">
    <name type="scientific">Acanthaster planci</name>
    <name type="common">Crown-of-thorns starfish</name>
    <dbReference type="NCBI Taxonomy" id="133434"/>
    <lineage>
        <taxon>Eukaryota</taxon>
        <taxon>Metazoa</taxon>
        <taxon>Echinodermata</taxon>
        <taxon>Eleutherozoa</taxon>
        <taxon>Asterozoa</taxon>
        <taxon>Asteroidea</taxon>
        <taxon>Valvatacea</taxon>
        <taxon>Valvatida</taxon>
        <taxon>Acanthasteridae</taxon>
        <taxon>Acanthaster</taxon>
    </lineage>
</organism>
<keyword evidence="3" id="KW-0812">Transmembrane</keyword>
<feature type="region of interest" description="Disordered" evidence="2">
    <location>
        <begin position="1"/>
        <end position="43"/>
    </location>
</feature>
<evidence type="ECO:0000256" key="3">
    <source>
        <dbReference type="SAM" id="Phobius"/>
    </source>
</evidence>
<reference evidence="6" key="1">
    <citation type="submission" date="2025-08" db="UniProtKB">
        <authorList>
            <consortium name="RefSeq"/>
        </authorList>
    </citation>
    <scope>IDENTIFICATION</scope>
</reference>
<keyword evidence="3" id="KW-1133">Transmembrane helix</keyword>
<dbReference type="InterPro" id="IPR000742">
    <property type="entry name" value="EGF"/>
</dbReference>
<feature type="domain" description="EGF-like" evidence="4">
    <location>
        <begin position="389"/>
        <end position="429"/>
    </location>
</feature>
<evidence type="ECO:0000259" key="4">
    <source>
        <dbReference type="PROSITE" id="PS50026"/>
    </source>
</evidence>
<dbReference type="SMART" id="SM00181">
    <property type="entry name" value="EGF"/>
    <property type="match status" value="3"/>
</dbReference>
<name>A0A8B7ZGJ9_ACAPL</name>
<keyword evidence="3" id="KW-0472">Membrane</keyword>
<gene>
    <name evidence="6" type="primary">LOC110985566</name>
</gene>
<protein>
    <submittedName>
        <fullName evidence="6">Uncharacterized protein LOC110985566 isoform X1</fullName>
    </submittedName>
</protein>
<evidence type="ECO:0000256" key="2">
    <source>
        <dbReference type="SAM" id="MobiDB-lite"/>
    </source>
</evidence>
<feature type="compositionally biased region" description="Polar residues" evidence="2">
    <location>
        <begin position="93"/>
        <end position="120"/>
    </location>
</feature>
<dbReference type="PANTHER" id="PTHR24044">
    <property type="entry name" value="NOTCH LIGAND FAMILY MEMBER"/>
    <property type="match status" value="1"/>
</dbReference>
<comment type="caution">
    <text evidence="1">Lacks conserved residue(s) required for the propagation of feature annotation.</text>
</comment>
<dbReference type="SUPFAM" id="SSF57196">
    <property type="entry name" value="EGF/Laminin"/>
    <property type="match status" value="1"/>
</dbReference>
<dbReference type="GeneID" id="110985566"/>
<dbReference type="PANTHER" id="PTHR24044:SF420">
    <property type="entry name" value="DELTA AND NOTCH-LIKE EPIDERMAL GROWTH FACTOR-RELATED RECEPTOR ISOFORM X1"/>
    <property type="match status" value="1"/>
</dbReference>
<feature type="compositionally biased region" description="Low complexity" evidence="2">
    <location>
        <begin position="121"/>
        <end position="131"/>
    </location>
</feature>
<evidence type="ECO:0000256" key="1">
    <source>
        <dbReference type="PROSITE-ProRule" id="PRU00076"/>
    </source>
</evidence>
<dbReference type="Proteomes" id="UP000694845">
    <property type="component" value="Unplaced"/>
</dbReference>